<dbReference type="EMBL" id="CP012173">
    <property type="protein sequence ID" value="AKV76511.1"/>
    <property type="molecule type" value="Genomic_DNA"/>
</dbReference>
<keyword evidence="6" id="KW-0249">Electron transport</keyword>
<dbReference type="PANTHER" id="PTHR43082:SF3">
    <property type="entry name" value="FERREDOXIN-LIKE PROTEIN YDIT"/>
    <property type="match status" value="1"/>
</dbReference>
<dbReference type="EMBL" id="CP012172">
    <property type="protein sequence ID" value="AKV74272.1"/>
    <property type="molecule type" value="Genomic_DNA"/>
</dbReference>
<evidence type="ECO:0000313" key="16">
    <source>
        <dbReference type="EMBL" id="AKV83249.1"/>
    </source>
</evidence>
<evidence type="ECO:0000313" key="13">
    <source>
        <dbReference type="EMBL" id="AKV76511.1"/>
    </source>
</evidence>
<dbReference type="InterPro" id="IPR017896">
    <property type="entry name" value="4Fe4S_Fe-S-bd"/>
</dbReference>
<organism evidence="11 17">
    <name type="scientific">Metallosphaera sedula</name>
    <dbReference type="NCBI Taxonomy" id="43687"/>
    <lineage>
        <taxon>Archaea</taxon>
        <taxon>Thermoproteota</taxon>
        <taxon>Thermoprotei</taxon>
        <taxon>Sulfolobales</taxon>
        <taxon>Sulfolobaceae</taxon>
        <taxon>Metallosphaera</taxon>
    </lineage>
</organism>
<evidence type="ECO:0000256" key="2">
    <source>
        <dbReference type="ARBA" id="ARBA00009192"/>
    </source>
</evidence>
<keyword evidence="5" id="KW-0479">Metal-binding</keyword>
<reference evidence="11 17" key="1">
    <citation type="journal article" date="2014" name="J. Bacteriol.">
        <title>Role of an Archaeal PitA Transporter in the Copper and Arsenic Resistance of Metallosphaera sedula, an Extreme Thermoacidophile.</title>
        <authorList>
            <person name="McCarthy S."/>
            <person name="Ai C."/>
            <person name="Wheaton G."/>
            <person name="Tevatia R."/>
            <person name="Eckrich V."/>
            <person name="Kelly R."/>
            <person name="Blum P."/>
        </authorList>
    </citation>
    <scope>NUCLEOTIDE SEQUENCE [LARGE SCALE GENOMIC DNA]</scope>
    <source>
        <strain evidence="11 17">CuR1</strain>
    </source>
</reference>
<evidence type="ECO:0000313" key="11">
    <source>
        <dbReference type="EMBL" id="AIM27395.1"/>
    </source>
</evidence>
<dbReference type="InterPro" id="IPR012206">
    <property type="entry name" value="Fd_FixX"/>
</dbReference>
<dbReference type="Gene3D" id="3.30.70.20">
    <property type="match status" value="1"/>
</dbReference>
<dbReference type="SUPFAM" id="SSF54862">
    <property type="entry name" value="4Fe-4S ferredoxins"/>
    <property type="match status" value="1"/>
</dbReference>
<keyword evidence="9" id="KW-0535">Nitrogen fixation</keyword>
<dbReference type="Proteomes" id="UP000062398">
    <property type="component" value="Chromosome"/>
</dbReference>
<dbReference type="Pfam" id="PF05187">
    <property type="entry name" value="Fer4_ETF_QO"/>
    <property type="match status" value="1"/>
</dbReference>
<dbReference type="Proteomes" id="UP000068832">
    <property type="component" value="Chromosome"/>
</dbReference>
<dbReference type="AlphaFoldDB" id="A0A088E7T2"/>
<dbReference type="EMBL" id="CP012174">
    <property type="protein sequence ID" value="AKV78763.1"/>
    <property type="molecule type" value="Genomic_DNA"/>
</dbReference>
<dbReference type="PROSITE" id="PS00198">
    <property type="entry name" value="4FE4S_FER_1"/>
    <property type="match status" value="1"/>
</dbReference>
<evidence type="ECO:0000256" key="7">
    <source>
        <dbReference type="ARBA" id="ARBA00023004"/>
    </source>
</evidence>
<gene>
    <name evidence="11" type="ORF">HA72_1250</name>
    <name evidence="12" type="ORF">MsedA_1269</name>
    <name evidence="13" type="ORF">MsedB_1271</name>
    <name evidence="14" type="ORF">MsedC_1269</name>
    <name evidence="15" type="ORF">MsedD_1270</name>
    <name evidence="16" type="ORF">MsedE_1273</name>
</gene>
<dbReference type="EMBL" id="CP008822">
    <property type="protein sequence ID" value="AIM27395.1"/>
    <property type="molecule type" value="Genomic_DNA"/>
</dbReference>
<name>A0A088E7T2_9CREN</name>
<dbReference type="PROSITE" id="PS51379">
    <property type="entry name" value="4FE4S_FER_2"/>
    <property type="match status" value="1"/>
</dbReference>
<dbReference type="GeneID" id="91755747"/>
<dbReference type="InterPro" id="IPR017900">
    <property type="entry name" value="4Fe4S_Fe_S_CS"/>
</dbReference>
<evidence type="ECO:0000313" key="17">
    <source>
        <dbReference type="Proteomes" id="UP000029084"/>
    </source>
</evidence>
<evidence type="ECO:0000313" key="20">
    <source>
        <dbReference type="Proteomes" id="UP000062398"/>
    </source>
</evidence>
<dbReference type="PATRIC" id="fig|43687.5.peg.1363"/>
<evidence type="ECO:0000313" key="12">
    <source>
        <dbReference type="EMBL" id="AKV74272.1"/>
    </source>
</evidence>
<keyword evidence="4" id="KW-0813">Transport</keyword>
<reference evidence="19 20" key="2">
    <citation type="journal article" date="2015" name="Genome Announc.">
        <title>Complete Genome Sequences of Evolved Arsenate-Resistant Metallosphaera sedula Strains.</title>
        <authorList>
            <person name="Ai C."/>
            <person name="McCarthy S."/>
            <person name="Schackwitz W."/>
            <person name="Martin J."/>
            <person name="Lipzen A."/>
            <person name="Blum P."/>
        </authorList>
    </citation>
    <scope>NUCLEOTIDE SEQUENCE [LARGE SCALE GENOMIC DNA]</scope>
    <source>
        <strain evidence="14 20">ARS120-1</strain>
        <strain evidence="15 19">ARS120-2</strain>
        <strain evidence="12 22">ARS50-1</strain>
        <strain evidence="13 21">ARS50-2</strain>
    </source>
</reference>
<dbReference type="OMA" id="YGILFKF"/>
<dbReference type="GO" id="GO:0051536">
    <property type="term" value="F:iron-sulfur cluster binding"/>
    <property type="evidence" value="ECO:0007669"/>
    <property type="project" value="UniProtKB-KW"/>
</dbReference>
<comment type="function">
    <text evidence="1">Could be a 3Fe-4S cluster-containing protein.</text>
</comment>
<evidence type="ECO:0000313" key="18">
    <source>
        <dbReference type="Proteomes" id="UP000056255"/>
    </source>
</evidence>
<evidence type="ECO:0000256" key="1">
    <source>
        <dbReference type="ARBA" id="ARBA00003208"/>
    </source>
</evidence>
<dbReference type="InterPro" id="IPR007859">
    <property type="entry name" value="ETF-QO/FixX_C"/>
</dbReference>
<dbReference type="RefSeq" id="WP_012021197.1">
    <property type="nucleotide sequence ID" value="NZ_AP019770.1"/>
</dbReference>
<evidence type="ECO:0000256" key="8">
    <source>
        <dbReference type="ARBA" id="ARBA00023014"/>
    </source>
</evidence>
<sequence length="95" mass="11081">MRVEEKLYTLRYKRDEEPHLRIRDQAQCAKCEQEYGTPQPCISVCPANVYTWDGHKLVLSYENCVECGACRIACPFHNIAWSYPRYGLGMSLRYG</sequence>
<dbReference type="Proteomes" id="UP000062475">
    <property type="component" value="Chromosome"/>
</dbReference>
<dbReference type="OrthoDB" id="7950at2157"/>
<protein>
    <recommendedName>
        <fullName evidence="3">Ferredoxin-like protein</fullName>
    </recommendedName>
</protein>
<dbReference type="EMBL" id="CP012175">
    <property type="protein sequence ID" value="AKV81008.1"/>
    <property type="molecule type" value="Genomic_DNA"/>
</dbReference>
<evidence type="ECO:0000256" key="3">
    <source>
        <dbReference type="ARBA" id="ARBA00020378"/>
    </source>
</evidence>
<reference evidence="16 18" key="3">
    <citation type="submission" date="2015-07" db="EMBL/GenBank/DDBJ databases">
        <title>Physiological, transcriptional responses and genome re-sequencing of acid resistant extremely thermoacidophilic Metallosphaera sedula SARC-M1.</title>
        <authorList>
            <person name="Ai C."/>
            <person name="McCarthy S."/>
            <person name="Eckrich V."/>
            <person name="Rudrappa D."/>
            <person name="Qiu G."/>
            <person name="Blum P."/>
        </authorList>
    </citation>
    <scope>NUCLEOTIDE SEQUENCE [LARGE SCALE GENOMIC DNA]</scope>
    <source>
        <strain evidence="16 18">SARC-M1</strain>
    </source>
</reference>
<keyword evidence="8" id="KW-0411">Iron-sulfur</keyword>
<feature type="domain" description="4Fe-4S ferredoxin-type" evidence="10">
    <location>
        <begin position="55"/>
        <end position="84"/>
    </location>
</feature>
<dbReference type="Proteomes" id="UP000029084">
    <property type="component" value="Chromosome"/>
</dbReference>
<evidence type="ECO:0000313" key="14">
    <source>
        <dbReference type="EMBL" id="AKV78763.1"/>
    </source>
</evidence>
<evidence type="ECO:0000313" key="19">
    <source>
        <dbReference type="Proteomes" id="UP000061362"/>
    </source>
</evidence>
<comment type="similarity">
    <text evidence="2">To ferredoxins from P.putida and C.tartarivorum, ferredoxin I from A.vinelandii, ferredoxin II from D.desulfuricans.</text>
</comment>
<evidence type="ECO:0000313" key="15">
    <source>
        <dbReference type="EMBL" id="AKV81008.1"/>
    </source>
</evidence>
<dbReference type="EMBL" id="CP012176">
    <property type="protein sequence ID" value="AKV83249.1"/>
    <property type="molecule type" value="Genomic_DNA"/>
</dbReference>
<evidence type="ECO:0000256" key="5">
    <source>
        <dbReference type="ARBA" id="ARBA00022723"/>
    </source>
</evidence>
<dbReference type="PIRSF" id="PIRSF036548">
    <property type="entry name" value="Fdx_FixX"/>
    <property type="match status" value="1"/>
</dbReference>
<evidence type="ECO:0000256" key="6">
    <source>
        <dbReference type="ARBA" id="ARBA00022982"/>
    </source>
</evidence>
<proteinExistence type="predicted"/>
<evidence type="ECO:0000256" key="4">
    <source>
        <dbReference type="ARBA" id="ARBA00022448"/>
    </source>
</evidence>
<evidence type="ECO:0000256" key="9">
    <source>
        <dbReference type="ARBA" id="ARBA00023231"/>
    </source>
</evidence>
<keyword evidence="7" id="KW-0408">Iron</keyword>
<accession>A0A088E7T2</accession>
<dbReference type="Proteomes" id="UP000061362">
    <property type="component" value="Chromosome"/>
</dbReference>
<dbReference type="GO" id="GO:0016491">
    <property type="term" value="F:oxidoreductase activity"/>
    <property type="evidence" value="ECO:0007669"/>
    <property type="project" value="UniProtKB-ARBA"/>
</dbReference>
<dbReference type="GO" id="GO:0005506">
    <property type="term" value="F:iron ion binding"/>
    <property type="evidence" value="ECO:0007669"/>
    <property type="project" value="InterPro"/>
</dbReference>
<dbReference type="PANTHER" id="PTHR43082">
    <property type="entry name" value="FERREDOXIN-LIKE"/>
    <property type="match status" value="1"/>
</dbReference>
<evidence type="ECO:0000313" key="22">
    <source>
        <dbReference type="Proteomes" id="UP000068832"/>
    </source>
</evidence>
<dbReference type="Proteomes" id="UP000056255">
    <property type="component" value="Chromosome"/>
</dbReference>
<evidence type="ECO:0000313" key="21">
    <source>
        <dbReference type="Proteomes" id="UP000062475"/>
    </source>
</evidence>
<evidence type="ECO:0000259" key="10">
    <source>
        <dbReference type="PROSITE" id="PS51379"/>
    </source>
</evidence>